<reference evidence="10 11" key="1">
    <citation type="journal article" date="2016" name="Nat. Commun.">
        <title>Thousands of microbial genomes shed light on interconnected biogeochemical processes in an aquifer system.</title>
        <authorList>
            <person name="Anantharaman K."/>
            <person name="Brown C.T."/>
            <person name="Hug L.A."/>
            <person name="Sharon I."/>
            <person name="Castelle C.J."/>
            <person name="Probst A.J."/>
            <person name="Thomas B.C."/>
            <person name="Singh A."/>
            <person name="Wilkins M.J."/>
            <person name="Karaoz U."/>
            <person name="Brodie E.L."/>
            <person name="Williams K.H."/>
            <person name="Hubbard S.S."/>
            <person name="Banfield J.F."/>
        </authorList>
    </citation>
    <scope>NUCLEOTIDE SEQUENCE [LARGE SCALE GENOMIC DNA]</scope>
</reference>
<feature type="domain" description="O-GlcNAc transferase C-terminal" evidence="9">
    <location>
        <begin position="493"/>
        <end position="678"/>
    </location>
</feature>
<feature type="repeat" description="TPR" evidence="8">
    <location>
        <begin position="176"/>
        <end position="209"/>
    </location>
</feature>
<evidence type="ECO:0000256" key="8">
    <source>
        <dbReference type="PROSITE-ProRule" id="PRU00339"/>
    </source>
</evidence>
<evidence type="ECO:0000313" key="10">
    <source>
        <dbReference type="EMBL" id="OGC92362.1"/>
    </source>
</evidence>
<dbReference type="InterPro" id="IPR019734">
    <property type="entry name" value="TPR_rpt"/>
</dbReference>
<dbReference type="Proteomes" id="UP000178176">
    <property type="component" value="Unassembled WGS sequence"/>
</dbReference>
<dbReference type="InterPro" id="IPR011990">
    <property type="entry name" value="TPR-like_helical_dom_sf"/>
</dbReference>
<dbReference type="PANTHER" id="PTHR44998">
    <property type="match status" value="1"/>
</dbReference>
<evidence type="ECO:0000256" key="7">
    <source>
        <dbReference type="ARBA" id="ARBA00022803"/>
    </source>
</evidence>
<evidence type="ECO:0000256" key="3">
    <source>
        <dbReference type="ARBA" id="ARBA00011970"/>
    </source>
</evidence>
<name>A0A1F4YEK0_9BACT</name>
<dbReference type="Pfam" id="PF13181">
    <property type="entry name" value="TPR_8"/>
    <property type="match status" value="1"/>
</dbReference>
<dbReference type="AlphaFoldDB" id="A0A1F4YEK0"/>
<dbReference type="Pfam" id="PF07719">
    <property type="entry name" value="TPR_2"/>
    <property type="match status" value="1"/>
</dbReference>
<comment type="caution">
    <text evidence="10">The sequence shown here is derived from an EMBL/GenBank/DDBJ whole genome shotgun (WGS) entry which is preliminary data.</text>
</comment>
<dbReference type="Pfam" id="PF13844">
    <property type="entry name" value="Glyco_transf_41"/>
    <property type="match status" value="2"/>
</dbReference>
<dbReference type="GO" id="GO:0097363">
    <property type="term" value="F:protein O-acetylglucosaminyltransferase activity"/>
    <property type="evidence" value="ECO:0007669"/>
    <property type="project" value="UniProtKB-EC"/>
</dbReference>
<organism evidence="10 11">
    <name type="scientific">Candidatus Amesbacteria bacterium RIFCSPHIGHO2_01_FULL_48_32b</name>
    <dbReference type="NCBI Taxonomy" id="1797253"/>
    <lineage>
        <taxon>Bacteria</taxon>
        <taxon>Candidatus Amesiibacteriota</taxon>
    </lineage>
</organism>
<sequence>MNKAKADIHIDRGANLYSTGDLEGAISEFKKAVKANPANVDGYYNLGVAYQIQGDLKAALNTFDQSLKLNPKDFETHFNLGTLYLSLEDYQKAEKAFNQSLQLNPNQINALLNLGVTLQYQNRIDEAIELFYKATLMDPENISANNNLGVALSKKGQLFKSVPYFKKALENNPNYANAQNNLGSVYQQLGRLDDAEDYYKQAIKNNPQYVEALLNLATTYQDQRKFIKAIDNFNEVLALDPQNSYILAHLADLLRLTCDWPKLKEIEHRLQVQVDAALKIGKKSGEDPFLSISRVDDPGFNLRVAKLWFKDIEAAADSSPVRFTFSNRKPKSLLKIGYVNNFEDMPVASLITDLFKLHNKKKFQVSAYHFGRSNNPFHTNQVKKYSDKFVDITTLDHPASAQKINSDQIDILIDLKGFTKANRVEIFSYRPAPIQVSYLGFPGTTGANFFDYLIVDHTLVPPQFSKYYQEKLVFMPDCYQINTPPQFTPQQVTKKELELPGTKFTFASFNRSSRINQALFVTWMRILGRVPNSVLWIFADNEVAEKNLSDFTLQSGINPKRLIFFRQLPFDKFMSAVKYADLALDTQTYNGGATTSQLLWSGVPIITILGNHYVSRMGASLLTAIGLPELITHSLKEYEDLAVRLATHPDELEIRNSKLKINKKSYPLFDTPHFVRNLEKEFLEMWENYLGKK</sequence>
<dbReference type="Pfam" id="PF00515">
    <property type="entry name" value="TPR_1"/>
    <property type="match status" value="1"/>
</dbReference>
<protein>
    <recommendedName>
        <fullName evidence="3">protein O-GlcNAc transferase</fullName>
        <ecNumber evidence="3">2.4.1.255</ecNumber>
    </recommendedName>
</protein>
<keyword evidence="5" id="KW-0808">Transferase</keyword>
<feature type="repeat" description="TPR" evidence="8">
    <location>
        <begin position="6"/>
        <end position="39"/>
    </location>
</feature>
<keyword evidence="7 8" id="KW-0802">TPR repeat</keyword>
<dbReference type="InterPro" id="IPR029489">
    <property type="entry name" value="OGT/SEC/SPY_C"/>
</dbReference>
<accession>A0A1F4YEK0</accession>
<dbReference type="SUPFAM" id="SSF48452">
    <property type="entry name" value="TPR-like"/>
    <property type="match status" value="1"/>
</dbReference>
<feature type="domain" description="O-GlcNAc transferase C-terminal" evidence="9">
    <location>
        <begin position="304"/>
        <end position="482"/>
    </location>
</feature>
<dbReference type="Gene3D" id="3.40.50.11380">
    <property type="match status" value="1"/>
</dbReference>
<evidence type="ECO:0000256" key="5">
    <source>
        <dbReference type="ARBA" id="ARBA00022679"/>
    </source>
</evidence>
<evidence type="ECO:0000256" key="1">
    <source>
        <dbReference type="ARBA" id="ARBA00004922"/>
    </source>
</evidence>
<dbReference type="UniPathway" id="UPA00378"/>
<dbReference type="InterPro" id="IPR013105">
    <property type="entry name" value="TPR_2"/>
</dbReference>
<dbReference type="EC" id="2.4.1.255" evidence="3"/>
<gene>
    <name evidence="10" type="ORF">A2876_02170</name>
</gene>
<evidence type="ECO:0000256" key="2">
    <source>
        <dbReference type="ARBA" id="ARBA00005386"/>
    </source>
</evidence>
<dbReference type="PANTHER" id="PTHR44998:SF1">
    <property type="entry name" value="UDP-N-ACETYLGLUCOSAMINE--PEPTIDE N-ACETYLGLUCOSAMINYLTRANSFERASE 110 KDA SUBUNIT"/>
    <property type="match status" value="1"/>
</dbReference>
<comment type="similarity">
    <text evidence="2">Belongs to the glycosyltransferase 41 family. O-GlcNAc transferase subfamily.</text>
</comment>
<dbReference type="Pfam" id="PF13414">
    <property type="entry name" value="TPR_11"/>
    <property type="match status" value="1"/>
</dbReference>
<dbReference type="PROSITE" id="PS50005">
    <property type="entry name" value="TPR"/>
    <property type="match status" value="7"/>
</dbReference>
<dbReference type="PROSITE" id="PS50293">
    <property type="entry name" value="TPR_REGION"/>
    <property type="match status" value="5"/>
</dbReference>
<dbReference type="Gene3D" id="3.40.50.2000">
    <property type="entry name" value="Glycogen Phosphorylase B"/>
    <property type="match status" value="1"/>
</dbReference>
<dbReference type="Gene3D" id="1.25.40.10">
    <property type="entry name" value="Tetratricopeptide repeat domain"/>
    <property type="match status" value="3"/>
</dbReference>
<evidence type="ECO:0000259" key="9">
    <source>
        <dbReference type="Pfam" id="PF13844"/>
    </source>
</evidence>
<evidence type="ECO:0000313" key="11">
    <source>
        <dbReference type="Proteomes" id="UP000178176"/>
    </source>
</evidence>
<feature type="repeat" description="TPR" evidence="8">
    <location>
        <begin position="108"/>
        <end position="141"/>
    </location>
</feature>
<keyword evidence="6" id="KW-0677">Repeat</keyword>
<dbReference type="EMBL" id="MEXH01000016">
    <property type="protein sequence ID" value="OGC92362.1"/>
    <property type="molecule type" value="Genomic_DNA"/>
</dbReference>
<dbReference type="SMART" id="SM00028">
    <property type="entry name" value="TPR"/>
    <property type="match status" value="7"/>
</dbReference>
<feature type="repeat" description="TPR" evidence="8">
    <location>
        <begin position="142"/>
        <end position="175"/>
    </location>
</feature>
<keyword evidence="4" id="KW-0328">Glycosyltransferase</keyword>
<feature type="repeat" description="TPR" evidence="8">
    <location>
        <begin position="210"/>
        <end position="243"/>
    </location>
</feature>
<evidence type="ECO:0000256" key="4">
    <source>
        <dbReference type="ARBA" id="ARBA00022676"/>
    </source>
</evidence>
<evidence type="ECO:0000256" key="6">
    <source>
        <dbReference type="ARBA" id="ARBA00022737"/>
    </source>
</evidence>
<feature type="repeat" description="TPR" evidence="8">
    <location>
        <begin position="40"/>
        <end position="73"/>
    </location>
</feature>
<proteinExistence type="inferred from homology"/>
<dbReference type="Pfam" id="PF13424">
    <property type="entry name" value="TPR_12"/>
    <property type="match status" value="1"/>
</dbReference>
<comment type="pathway">
    <text evidence="1">Protein modification; protein glycosylation.</text>
</comment>
<feature type="repeat" description="TPR" evidence="8">
    <location>
        <begin position="74"/>
        <end position="107"/>
    </location>
</feature>